<reference evidence="1" key="1">
    <citation type="submission" date="2021-06" db="EMBL/GenBank/DDBJ databases">
        <authorList>
            <person name="Kallberg Y."/>
            <person name="Tangrot J."/>
            <person name="Rosling A."/>
        </authorList>
    </citation>
    <scope>NUCLEOTIDE SEQUENCE</scope>
    <source>
        <strain evidence="1">MA453B</strain>
    </source>
</reference>
<dbReference type="Proteomes" id="UP000789405">
    <property type="component" value="Unassembled WGS sequence"/>
</dbReference>
<keyword evidence="2" id="KW-1185">Reference proteome</keyword>
<protein>
    <submittedName>
        <fullName evidence="1">2709_t:CDS:1</fullName>
    </submittedName>
</protein>
<feature type="non-terminal residue" evidence="1">
    <location>
        <position position="71"/>
    </location>
</feature>
<name>A0A9N9K463_9GLOM</name>
<proteinExistence type="predicted"/>
<organism evidence="1 2">
    <name type="scientific">Dentiscutata erythropus</name>
    <dbReference type="NCBI Taxonomy" id="1348616"/>
    <lineage>
        <taxon>Eukaryota</taxon>
        <taxon>Fungi</taxon>
        <taxon>Fungi incertae sedis</taxon>
        <taxon>Mucoromycota</taxon>
        <taxon>Glomeromycotina</taxon>
        <taxon>Glomeromycetes</taxon>
        <taxon>Diversisporales</taxon>
        <taxon>Gigasporaceae</taxon>
        <taxon>Dentiscutata</taxon>
    </lineage>
</organism>
<comment type="caution">
    <text evidence="1">The sequence shown here is derived from an EMBL/GenBank/DDBJ whole genome shotgun (WGS) entry which is preliminary data.</text>
</comment>
<sequence length="71" mass="8505">LSLNKPIITYQKISPENEQKLDTFLMNKAYVVMSSYKVDTVTNELVHYLKHTKENLWKIYNEQNSDRIKRT</sequence>
<dbReference type="EMBL" id="CAJVPY010040957">
    <property type="protein sequence ID" value="CAG8806209.1"/>
    <property type="molecule type" value="Genomic_DNA"/>
</dbReference>
<gene>
    <name evidence="1" type="ORF">DERYTH_LOCUS24427</name>
</gene>
<accession>A0A9N9K463</accession>
<evidence type="ECO:0000313" key="2">
    <source>
        <dbReference type="Proteomes" id="UP000789405"/>
    </source>
</evidence>
<dbReference type="AlphaFoldDB" id="A0A9N9K463"/>
<evidence type="ECO:0000313" key="1">
    <source>
        <dbReference type="EMBL" id="CAG8806209.1"/>
    </source>
</evidence>
<dbReference type="OrthoDB" id="2435317at2759"/>
<feature type="non-terminal residue" evidence="1">
    <location>
        <position position="1"/>
    </location>
</feature>